<dbReference type="EMBL" id="JH413822">
    <property type="protein sequence ID" value="EHL30851.1"/>
    <property type="molecule type" value="Genomic_DNA"/>
</dbReference>
<reference evidence="2 3" key="1">
    <citation type="journal article" date="2011" name="BMC Genomics">
        <title>Insight into cross-talk between intra-amoebal pathogens.</title>
        <authorList>
            <person name="Gimenez G."/>
            <person name="Bertelli C."/>
            <person name="Moliner C."/>
            <person name="Robert C."/>
            <person name="Raoult D."/>
            <person name="Fournier P.E."/>
            <person name="Greub G."/>
        </authorList>
    </citation>
    <scope>NUCLEOTIDE SEQUENCE [LARGE SCALE GENOMIC DNA]</scope>
    <source>
        <strain evidence="2 3">LLAP12</strain>
    </source>
</reference>
<keyword evidence="3" id="KW-1185">Reference proteome</keyword>
<dbReference type="InParanoid" id="G9EP16"/>
<dbReference type="PANTHER" id="PTHR35585">
    <property type="entry name" value="HHE DOMAIN PROTEIN (AFU_ORTHOLOGUE AFUA_4G00730)"/>
    <property type="match status" value="1"/>
</dbReference>
<evidence type="ECO:0000313" key="2">
    <source>
        <dbReference type="EMBL" id="EHL30851.1"/>
    </source>
</evidence>
<organism evidence="2 3">
    <name type="scientific">Legionella drancourtii LLAP12</name>
    <dbReference type="NCBI Taxonomy" id="658187"/>
    <lineage>
        <taxon>Bacteria</taxon>
        <taxon>Pseudomonadati</taxon>
        <taxon>Pseudomonadota</taxon>
        <taxon>Gammaproteobacteria</taxon>
        <taxon>Legionellales</taxon>
        <taxon>Legionellaceae</taxon>
        <taxon>Legionella</taxon>
    </lineage>
</organism>
<dbReference type="HOGENOM" id="CLU_079417_6_2_6"/>
<gene>
    <name evidence="2" type="ORF">LDG_6996</name>
</gene>
<dbReference type="Pfam" id="PF01814">
    <property type="entry name" value="Hemerythrin"/>
    <property type="match status" value="1"/>
</dbReference>
<accession>G9EP16</accession>
<dbReference type="Proteomes" id="UP000002770">
    <property type="component" value="Unassembled WGS sequence"/>
</dbReference>
<dbReference type="InterPro" id="IPR012312">
    <property type="entry name" value="Hemerythrin-like"/>
</dbReference>
<evidence type="ECO:0000259" key="1">
    <source>
        <dbReference type="Pfam" id="PF01814"/>
    </source>
</evidence>
<dbReference type="RefSeq" id="WP_006870920.1">
    <property type="nucleotide sequence ID" value="NZ_JH413822.1"/>
</dbReference>
<dbReference type="Gene3D" id="1.20.120.520">
    <property type="entry name" value="nmb1532 protein domain like"/>
    <property type="match status" value="1"/>
</dbReference>
<dbReference type="AlphaFoldDB" id="G9EP16"/>
<dbReference type="STRING" id="658187.LDG_6996"/>
<dbReference type="PANTHER" id="PTHR35585:SF1">
    <property type="entry name" value="HHE DOMAIN PROTEIN (AFU_ORTHOLOGUE AFUA_4G00730)"/>
    <property type="match status" value="1"/>
</dbReference>
<name>G9EP16_9GAMM</name>
<evidence type="ECO:0000313" key="3">
    <source>
        <dbReference type="Proteomes" id="UP000002770"/>
    </source>
</evidence>
<protein>
    <recommendedName>
        <fullName evidence="1">Hemerythrin-like domain-containing protein</fullName>
    </recommendedName>
</protein>
<feature type="domain" description="Hemerythrin-like" evidence="1">
    <location>
        <begin position="3"/>
        <end position="119"/>
    </location>
</feature>
<sequence length="147" mass="17549">MNAIDFLIKEHNHVRETLAQISNPSHPNESREKLFNSLCHELIRHEAMEHAIWYPCFKNNSQLDPAVRHLLSEEKHAENAIEQLKNIHQPHEWEKKFFQLKEEIEKHAQEEEQQFFPAVKKLLSNNELEQIGLDMFHFKQDYEGSLN</sequence>
<dbReference type="eggNOG" id="COG5592">
    <property type="taxonomic scope" value="Bacteria"/>
</dbReference>
<dbReference type="OrthoDB" id="9793637at2"/>
<proteinExistence type="predicted"/>